<gene>
    <name evidence="10" type="ORF">GQS40_04720</name>
</gene>
<dbReference type="InterPro" id="IPR001796">
    <property type="entry name" value="DHFR_dom"/>
</dbReference>
<feature type="domain" description="DHFR" evidence="9">
    <location>
        <begin position="3"/>
        <end position="164"/>
    </location>
</feature>
<dbReference type="PANTHER" id="PTHR48069">
    <property type="entry name" value="DIHYDROFOLATE REDUCTASE"/>
    <property type="match status" value="1"/>
</dbReference>
<dbReference type="GO" id="GO:0050661">
    <property type="term" value="F:NADP binding"/>
    <property type="evidence" value="ECO:0007669"/>
    <property type="project" value="InterPro"/>
</dbReference>
<dbReference type="Pfam" id="PF00186">
    <property type="entry name" value="DHFR_1"/>
    <property type="match status" value="1"/>
</dbReference>
<sequence length="166" mass="18717">MTKIKMVWAEDKQHAIGKNGDLPWHLPDDLKLFKQETMGTLMIMGRTTWDSIGRPLPNRTTLVLTHQTDWQPGYDDVLVAHSMSEVLAKIAAEDRDVTIAGGATMYQAFMPYATDLIITKVAGDVAGDTFAPTVDLSQFELIASQPHPKDERHDYAFVVERYQRKN</sequence>
<evidence type="ECO:0000256" key="7">
    <source>
        <dbReference type="PIRNR" id="PIRNR000194"/>
    </source>
</evidence>
<dbReference type="Proteomes" id="UP000478636">
    <property type="component" value="Unassembled WGS sequence"/>
</dbReference>
<dbReference type="UniPathway" id="UPA00077">
    <property type="reaction ID" value="UER00158"/>
</dbReference>
<protein>
    <recommendedName>
        <fullName evidence="3 7">Dihydrofolate reductase</fullName>
        <ecNumber evidence="3 7">1.5.1.3</ecNumber>
    </recommendedName>
</protein>
<dbReference type="PROSITE" id="PS00075">
    <property type="entry name" value="DHFR_1"/>
    <property type="match status" value="1"/>
</dbReference>
<dbReference type="EMBL" id="WSZI01000013">
    <property type="protein sequence ID" value="MWN20977.1"/>
    <property type="molecule type" value="Genomic_DNA"/>
</dbReference>
<comment type="similarity">
    <text evidence="2 7 8">Belongs to the dihydrofolate reductase family.</text>
</comment>
<comment type="function">
    <text evidence="7">Key enzyme in folate metabolism. Catalyzes an essential reaction for de novo glycine and purine synthesis, and for DNA precursor synthesis.</text>
</comment>
<evidence type="ECO:0000256" key="5">
    <source>
        <dbReference type="ARBA" id="ARBA00022857"/>
    </source>
</evidence>
<evidence type="ECO:0000256" key="8">
    <source>
        <dbReference type="RuleBase" id="RU004474"/>
    </source>
</evidence>
<dbReference type="PIRSF" id="PIRSF000194">
    <property type="entry name" value="DHFR"/>
    <property type="match status" value="1"/>
</dbReference>
<dbReference type="GO" id="GO:0046655">
    <property type="term" value="P:folic acid metabolic process"/>
    <property type="evidence" value="ECO:0007669"/>
    <property type="project" value="TreeGrafter"/>
</dbReference>
<evidence type="ECO:0000256" key="6">
    <source>
        <dbReference type="ARBA" id="ARBA00023002"/>
    </source>
</evidence>
<keyword evidence="4 7" id="KW-0554">One-carbon metabolism</keyword>
<keyword evidence="6 7" id="KW-0560">Oxidoreductase</keyword>
<dbReference type="EC" id="1.5.1.3" evidence="3 7"/>
<dbReference type="GO" id="GO:0006730">
    <property type="term" value="P:one-carbon metabolic process"/>
    <property type="evidence" value="ECO:0007669"/>
    <property type="project" value="UniProtKB-KW"/>
</dbReference>
<comment type="caution">
    <text evidence="10">The sequence shown here is derived from an EMBL/GenBank/DDBJ whole genome shotgun (WGS) entry which is preliminary data.</text>
</comment>
<dbReference type="AlphaFoldDB" id="A0A6L7A5Y7"/>
<evidence type="ECO:0000256" key="2">
    <source>
        <dbReference type="ARBA" id="ARBA00009539"/>
    </source>
</evidence>
<dbReference type="InterPro" id="IPR012259">
    <property type="entry name" value="DHFR"/>
</dbReference>
<organism evidence="10 11">
    <name type="scientific">Leuconostoc lactis</name>
    <dbReference type="NCBI Taxonomy" id="1246"/>
    <lineage>
        <taxon>Bacteria</taxon>
        <taxon>Bacillati</taxon>
        <taxon>Bacillota</taxon>
        <taxon>Bacilli</taxon>
        <taxon>Lactobacillales</taxon>
        <taxon>Lactobacillaceae</taxon>
        <taxon>Leuconostoc</taxon>
    </lineage>
</organism>
<evidence type="ECO:0000256" key="3">
    <source>
        <dbReference type="ARBA" id="ARBA00012856"/>
    </source>
</evidence>
<accession>A0A6L7A5Y7</accession>
<reference evidence="10 11" key="1">
    <citation type="submission" date="2019-12" db="EMBL/GenBank/DDBJ databases">
        <title>Complete genome sequence of Leuconostoc lactis strain AVN1 provides insights into metabolic potential.</title>
        <authorList>
            <person name="Besrour N."/>
            <person name="Najjari A."/>
            <person name="Fhoula I."/>
            <person name="Jaballah S."/>
            <person name="Klibi N."/>
            <person name="Ouzari H.I."/>
        </authorList>
    </citation>
    <scope>NUCLEOTIDE SEQUENCE [LARGE SCALE GENOMIC DNA]</scope>
    <source>
        <strain evidence="10 11">AVN1</strain>
    </source>
</reference>
<dbReference type="InterPro" id="IPR017925">
    <property type="entry name" value="DHFR_CS"/>
</dbReference>
<name>A0A6L7A5Y7_LEULA</name>
<dbReference type="GO" id="GO:0004146">
    <property type="term" value="F:dihydrofolate reductase activity"/>
    <property type="evidence" value="ECO:0007669"/>
    <property type="project" value="UniProtKB-EC"/>
</dbReference>
<evidence type="ECO:0000313" key="11">
    <source>
        <dbReference type="Proteomes" id="UP000478636"/>
    </source>
</evidence>
<evidence type="ECO:0000256" key="4">
    <source>
        <dbReference type="ARBA" id="ARBA00022563"/>
    </source>
</evidence>
<evidence type="ECO:0000259" key="9">
    <source>
        <dbReference type="PROSITE" id="PS51330"/>
    </source>
</evidence>
<evidence type="ECO:0000313" key="10">
    <source>
        <dbReference type="EMBL" id="MWN20977.1"/>
    </source>
</evidence>
<dbReference type="InterPro" id="IPR024072">
    <property type="entry name" value="DHFR-like_dom_sf"/>
</dbReference>
<dbReference type="PANTHER" id="PTHR48069:SF3">
    <property type="entry name" value="DIHYDROFOLATE REDUCTASE"/>
    <property type="match status" value="1"/>
</dbReference>
<keyword evidence="5 7" id="KW-0521">NADP</keyword>
<comment type="catalytic activity">
    <reaction evidence="7">
        <text>(6S)-5,6,7,8-tetrahydrofolate + NADP(+) = 7,8-dihydrofolate + NADPH + H(+)</text>
        <dbReference type="Rhea" id="RHEA:15009"/>
        <dbReference type="ChEBI" id="CHEBI:15378"/>
        <dbReference type="ChEBI" id="CHEBI:57451"/>
        <dbReference type="ChEBI" id="CHEBI:57453"/>
        <dbReference type="ChEBI" id="CHEBI:57783"/>
        <dbReference type="ChEBI" id="CHEBI:58349"/>
        <dbReference type="EC" id="1.5.1.3"/>
    </reaction>
</comment>
<proteinExistence type="inferred from homology"/>
<dbReference type="PROSITE" id="PS51330">
    <property type="entry name" value="DHFR_2"/>
    <property type="match status" value="1"/>
</dbReference>
<dbReference type="GO" id="GO:0046654">
    <property type="term" value="P:tetrahydrofolate biosynthetic process"/>
    <property type="evidence" value="ECO:0007669"/>
    <property type="project" value="UniProtKB-UniPathway"/>
</dbReference>
<comment type="pathway">
    <text evidence="1 7">Cofactor biosynthesis; tetrahydrofolate biosynthesis; 5,6,7,8-tetrahydrofolate from 7,8-dihydrofolate: step 1/1.</text>
</comment>
<dbReference type="CDD" id="cd00209">
    <property type="entry name" value="DHFR"/>
    <property type="match status" value="1"/>
</dbReference>
<dbReference type="GO" id="GO:0046452">
    <property type="term" value="P:dihydrofolate metabolic process"/>
    <property type="evidence" value="ECO:0007669"/>
    <property type="project" value="TreeGrafter"/>
</dbReference>
<dbReference type="GO" id="GO:0005829">
    <property type="term" value="C:cytosol"/>
    <property type="evidence" value="ECO:0007669"/>
    <property type="project" value="TreeGrafter"/>
</dbReference>
<dbReference type="SUPFAM" id="SSF53597">
    <property type="entry name" value="Dihydrofolate reductase-like"/>
    <property type="match status" value="1"/>
</dbReference>
<evidence type="ECO:0000256" key="1">
    <source>
        <dbReference type="ARBA" id="ARBA00004903"/>
    </source>
</evidence>
<dbReference type="PRINTS" id="PR00070">
    <property type="entry name" value="DHFR"/>
</dbReference>
<dbReference type="Gene3D" id="3.40.430.10">
    <property type="entry name" value="Dihydrofolate Reductase, subunit A"/>
    <property type="match status" value="1"/>
</dbReference>